<name>A0A4R6IWZ1_9ACTN</name>
<dbReference type="Proteomes" id="UP000295388">
    <property type="component" value="Unassembled WGS sequence"/>
</dbReference>
<comment type="caution">
    <text evidence="1">The sequence shown here is derived from an EMBL/GenBank/DDBJ whole genome shotgun (WGS) entry which is preliminary data.</text>
</comment>
<evidence type="ECO:0000313" key="2">
    <source>
        <dbReference type="Proteomes" id="UP000295388"/>
    </source>
</evidence>
<reference evidence="1 2" key="1">
    <citation type="submission" date="2019-03" db="EMBL/GenBank/DDBJ databases">
        <title>Genomic Encyclopedia of Type Strains, Phase III (KMG-III): the genomes of soil and plant-associated and newly described type strains.</title>
        <authorList>
            <person name="Whitman W."/>
        </authorList>
    </citation>
    <scope>NUCLEOTIDE SEQUENCE [LARGE SCALE GENOMIC DNA]</scope>
    <source>
        <strain evidence="1 2">VKM Ac-2527</strain>
    </source>
</reference>
<gene>
    <name evidence="1" type="ORF">EV643_1643</name>
</gene>
<evidence type="ECO:0000313" key="1">
    <source>
        <dbReference type="EMBL" id="TDO27243.1"/>
    </source>
</evidence>
<dbReference type="AlphaFoldDB" id="A0A4R6IWZ1"/>
<keyword evidence="2" id="KW-1185">Reference proteome</keyword>
<organism evidence="1 2">
    <name type="scientific">Kribbella caucasensis</name>
    <dbReference type="NCBI Taxonomy" id="2512215"/>
    <lineage>
        <taxon>Bacteria</taxon>
        <taxon>Bacillati</taxon>
        <taxon>Actinomycetota</taxon>
        <taxon>Actinomycetes</taxon>
        <taxon>Propionibacteriales</taxon>
        <taxon>Kribbellaceae</taxon>
        <taxon>Kribbella</taxon>
    </lineage>
</organism>
<accession>A0A4R6IWZ1</accession>
<protein>
    <submittedName>
        <fullName evidence="1">Uncharacterized protein</fullName>
    </submittedName>
</protein>
<sequence length="203" mass="22562">MDDETDGVGEMESRLIDDEYSTDTTVRIHEIEQLSDKFPKQSWSFTLPGSLSVRDVKTLFVAPGQYDPPYALDKNYRSLEWGASGAETEFLIQLGSDLSSGLLLAALAQLAKRARQQLGGHPLDDESLTRDGAHYRATYALAMAYEIVVREDLRVVSESQSSSPLTYSFQFTNGEHQFEADVTLTDQGVAVTRVKWIRDGTSS</sequence>
<proteinExistence type="predicted"/>
<dbReference type="EMBL" id="SNWQ01000064">
    <property type="protein sequence ID" value="TDO27243.1"/>
    <property type="molecule type" value="Genomic_DNA"/>
</dbReference>
<dbReference type="RefSeq" id="WP_133806119.1">
    <property type="nucleotide sequence ID" value="NZ_SNWQ01000064.1"/>
</dbReference>